<dbReference type="Proteomes" id="UP000095401">
    <property type="component" value="Chromosome"/>
</dbReference>
<evidence type="ECO:0000313" key="2">
    <source>
        <dbReference type="Proteomes" id="UP000095401"/>
    </source>
</evidence>
<dbReference type="KEGG" id="aprs:BI364_09380"/>
<accession>A0A1D8INT4</accession>
<dbReference type="EMBL" id="CP017415">
    <property type="protein sequence ID" value="AOU98140.1"/>
    <property type="molecule type" value="Genomic_DNA"/>
</dbReference>
<name>A0A1D8INT4_9GAMM</name>
<evidence type="ECO:0008006" key="3">
    <source>
        <dbReference type="Google" id="ProtNLM"/>
    </source>
</evidence>
<protein>
    <recommendedName>
        <fullName evidence="3">Phosphoglycerate mutase</fullName>
    </recommendedName>
</protein>
<dbReference type="RefSeq" id="WP_070078516.1">
    <property type="nucleotide sequence ID" value="NZ_CP017415.1"/>
</dbReference>
<dbReference type="PIRSF" id="PIRSF015283">
    <property type="entry name" value="Regulatory_RpfE"/>
    <property type="match status" value="1"/>
</dbReference>
<proteinExistence type="predicted"/>
<dbReference type="AlphaFoldDB" id="A0A1D8INT4"/>
<sequence length="338" mass="37542">MHLHLIIPGLLRRLPIWQRDYNWHPEAAELRVLLNGTPFEQDEYELSALSAAALLGWRGAKLPAAGYRALAQGLNLPPEGDWVCADPVHLQADANGAVIHDSGRFALRLDEAQELVSNLESTLGGEGWHFHLGAANAWYLQVPVGEAPDVPMLEAVIGRDLHREWMPNNSTEGWRRRLTEIEMLLYQHPVNQAREARGEPPINSLWCWGQGREAGLDGGGMTRVMGQGALLAGFAKAAGIELEPPSLTALDPTREGRLLLVLDALAESAAYDDLPAWEQALLNLDADWFARLHEGVVSGEITSMVLHADGRCWQIQRRRRLFSRWRRPRPLAESLGAT</sequence>
<keyword evidence="2" id="KW-1185">Reference proteome</keyword>
<organism evidence="1 2">
    <name type="scientific">Acidihalobacter yilgarnensis</name>
    <dbReference type="NCBI Taxonomy" id="2819280"/>
    <lineage>
        <taxon>Bacteria</taxon>
        <taxon>Pseudomonadati</taxon>
        <taxon>Pseudomonadota</taxon>
        <taxon>Gammaproteobacteria</taxon>
        <taxon>Chromatiales</taxon>
        <taxon>Ectothiorhodospiraceae</taxon>
        <taxon>Acidihalobacter</taxon>
    </lineage>
</organism>
<reference evidence="2" key="1">
    <citation type="submission" date="2016-09" db="EMBL/GenBank/DDBJ databases">
        <title>Acidihalobacter prosperus F5.</title>
        <authorList>
            <person name="Khaleque H.N."/>
            <person name="Ramsay J.P."/>
            <person name="Kaksonen A.H."/>
            <person name="Boxall N.J."/>
            <person name="Watkin E.L.J."/>
        </authorList>
    </citation>
    <scope>NUCLEOTIDE SEQUENCE [LARGE SCALE GENOMIC DNA]</scope>
    <source>
        <strain evidence="2">F5</strain>
    </source>
</reference>
<gene>
    <name evidence="1" type="ORF">BI364_09380</name>
</gene>
<evidence type="ECO:0000313" key="1">
    <source>
        <dbReference type="EMBL" id="AOU98140.1"/>
    </source>
</evidence>
<dbReference type="InterPro" id="IPR016631">
    <property type="entry name" value="Regulatory_RpfE"/>
</dbReference>